<feature type="compositionally biased region" description="Basic residues" evidence="1">
    <location>
        <begin position="264"/>
        <end position="273"/>
    </location>
</feature>
<feature type="region of interest" description="Disordered" evidence="1">
    <location>
        <begin position="228"/>
        <end position="273"/>
    </location>
</feature>
<gene>
    <name evidence="2" type="ORF">G6034_05950</name>
</gene>
<protein>
    <submittedName>
        <fullName evidence="2">DUF3499 domain-containing protein</fullName>
    </submittedName>
</protein>
<dbReference type="Pfam" id="PF12005">
    <property type="entry name" value="DUF3499"/>
    <property type="match status" value="1"/>
</dbReference>
<comment type="caution">
    <text evidence="2">The sequence shown here is derived from an EMBL/GenBank/DDBJ whole genome shotgun (WGS) entry which is preliminary data.</text>
</comment>
<dbReference type="AlphaFoldDB" id="A0A7Y7IFC1"/>
<evidence type="ECO:0000313" key="2">
    <source>
        <dbReference type="EMBL" id="NVM94458.1"/>
    </source>
</evidence>
<keyword evidence="3" id="KW-1185">Reference proteome</keyword>
<feature type="compositionally biased region" description="Basic and acidic residues" evidence="1">
    <location>
        <begin position="239"/>
        <end position="249"/>
    </location>
</feature>
<dbReference type="InterPro" id="IPR021888">
    <property type="entry name" value="DUF3499"/>
</dbReference>
<sequence>MARLRGGREFAQRGLRAGGNERLQPVRHLLHEVFHIGQLRAPQFAEALGGIHHQVLELFAARAGTREPGQQERPAQPPVVAVAPAPGEGTRGGGGSAIEGDAKTWIRSIGLHDFTLVHAGQVRRGGKFGQTRVILGIVGTLRQCTRSACREPAVATLTYVYADSTAVLGPLATFAEPHCYDLCSKHSARLTVPRGWDVIRLARSDSPPPPGPDDLLALADAVREAANADPYDAGPAPQREARPTLERPRATPRSVQAGTPGAGRRGHLHILRD</sequence>
<dbReference type="Proteomes" id="UP000543556">
    <property type="component" value="Unassembled WGS sequence"/>
</dbReference>
<reference evidence="2 3" key="1">
    <citation type="submission" date="2020-02" db="EMBL/GenBank/DDBJ databases">
        <title>Genome sequence of strain AETb3-4.</title>
        <authorList>
            <person name="Gao J."/>
            <person name="Zhang X."/>
        </authorList>
    </citation>
    <scope>NUCLEOTIDE SEQUENCE [LARGE SCALE GENOMIC DNA]</scope>
    <source>
        <strain evidence="2 3">AETb3-4</strain>
    </source>
</reference>
<name>A0A7Y7IFC1_9MICC</name>
<accession>A0A7Y7IFC1</accession>
<evidence type="ECO:0000313" key="3">
    <source>
        <dbReference type="Proteomes" id="UP000543556"/>
    </source>
</evidence>
<dbReference type="EMBL" id="JAAMFM010000005">
    <property type="protein sequence ID" value="NVM94458.1"/>
    <property type="molecule type" value="Genomic_DNA"/>
</dbReference>
<organism evidence="2 3">
    <name type="scientific">Arthrobacter wenxiniae</name>
    <dbReference type="NCBI Taxonomy" id="2713570"/>
    <lineage>
        <taxon>Bacteria</taxon>
        <taxon>Bacillati</taxon>
        <taxon>Actinomycetota</taxon>
        <taxon>Actinomycetes</taxon>
        <taxon>Micrococcales</taxon>
        <taxon>Micrococcaceae</taxon>
        <taxon>Arthrobacter</taxon>
    </lineage>
</organism>
<evidence type="ECO:0000256" key="1">
    <source>
        <dbReference type="SAM" id="MobiDB-lite"/>
    </source>
</evidence>
<proteinExistence type="predicted"/>